<feature type="region of interest" description="Disordered" evidence="1">
    <location>
        <begin position="181"/>
        <end position="215"/>
    </location>
</feature>
<feature type="transmembrane region" description="Helical" evidence="2">
    <location>
        <begin position="219"/>
        <end position="240"/>
    </location>
</feature>
<dbReference type="EMBL" id="JAFJYH010000365">
    <property type="protein sequence ID" value="KAG4412616.1"/>
    <property type="molecule type" value="Genomic_DNA"/>
</dbReference>
<organism evidence="3 4">
    <name type="scientific">Cadophora malorum</name>
    <dbReference type="NCBI Taxonomy" id="108018"/>
    <lineage>
        <taxon>Eukaryota</taxon>
        <taxon>Fungi</taxon>
        <taxon>Dikarya</taxon>
        <taxon>Ascomycota</taxon>
        <taxon>Pezizomycotina</taxon>
        <taxon>Leotiomycetes</taxon>
        <taxon>Helotiales</taxon>
        <taxon>Ploettnerulaceae</taxon>
        <taxon>Cadophora</taxon>
    </lineage>
</organism>
<evidence type="ECO:0000256" key="1">
    <source>
        <dbReference type="SAM" id="MobiDB-lite"/>
    </source>
</evidence>
<evidence type="ECO:0000313" key="3">
    <source>
        <dbReference type="EMBL" id="KAG4412616.1"/>
    </source>
</evidence>
<evidence type="ECO:0000256" key="2">
    <source>
        <dbReference type="SAM" id="Phobius"/>
    </source>
</evidence>
<evidence type="ECO:0000313" key="4">
    <source>
        <dbReference type="Proteomes" id="UP000664132"/>
    </source>
</evidence>
<proteinExistence type="predicted"/>
<dbReference type="PANTHER" id="PTHR16861:SF4">
    <property type="entry name" value="SH3 DOMAIN PROTEIN (AFU_ORTHOLOGUE AFUA_1G13610)"/>
    <property type="match status" value="1"/>
</dbReference>
<sequence length="312" mass="32298">MTTSRLNELNNGIYTSWVPFMTPGLPVAPSCSSAMHIMPGSNLVVAFDPFQGVNVPSALACLPAEVTLSWRQGSSGSTRTSLGPFHCPSAFTTATSTALNSISTSVFCCPSNYVYTKSGTSQQCMSTLTSGSIVPNSILAPSAVSTSWIDATITTVPATVRGAAVEGYIFADSTATFKSTTSKLKTSTKSTKKTSPTSASSKTSSGKKRKKKGSLGTGGLAGIIVGAVLVIALIVLFVVIQRRKKRKGAEEETEVVEDKRVDGGSGSEEMSSGGKGPAIDHTPLVVGENGQVDHGCRGRDGEHVQHAAKGST</sequence>
<accession>A0A8H7VZN9</accession>
<keyword evidence="2" id="KW-1133">Transmembrane helix</keyword>
<comment type="caution">
    <text evidence="3">The sequence shown here is derived from an EMBL/GenBank/DDBJ whole genome shotgun (WGS) entry which is preliminary data.</text>
</comment>
<dbReference type="OrthoDB" id="4497263at2759"/>
<protein>
    <submittedName>
        <fullName evidence="3">Uncharacterized protein</fullName>
    </submittedName>
</protein>
<name>A0A8H7VZN9_9HELO</name>
<gene>
    <name evidence="3" type="ORF">IFR04_014246</name>
</gene>
<feature type="compositionally biased region" description="Basic and acidic residues" evidence="1">
    <location>
        <begin position="294"/>
        <end position="305"/>
    </location>
</feature>
<reference evidence="3" key="1">
    <citation type="submission" date="2021-02" db="EMBL/GenBank/DDBJ databases">
        <title>Genome sequence Cadophora malorum strain M34.</title>
        <authorList>
            <person name="Stefanovic E."/>
            <person name="Vu D."/>
            <person name="Scully C."/>
            <person name="Dijksterhuis J."/>
            <person name="Roader J."/>
            <person name="Houbraken J."/>
        </authorList>
    </citation>
    <scope>NUCLEOTIDE SEQUENCE</scope>
    <source>
        <strain evidence="3">M34</strain>
    </source>
</reference>
<dbReference type="PANTHER" id="PTHR16861">
    <property type="entry name" value="GLYCOPROTEIN 38"/>
    <property type="match status" value="1"/>
</dbReference>
<keyword evidence="2" id="KW-0812">Transmembrane</keyword>
<keyword evidence="4" id="KW-1185">Reference proteome</keyword>
<feature type="region of interest" description="Disordered" evidence="1">
    <location>
        <begin position="247"/>
        <end position="312"/>
    </location>
</feature>
<keyword evidence="2" id="KW-0472">Membrane</keyword>
<dbReference type="Proteomes" id="UP000664132">
    <property type="component" value="Unassembled WGS sequence"/>
</dbReference>
<feature type="compositionally biased region" description="Low complexity" evidence="1">
    <location>
        <begin position="181"/>
        <end position="204"/>
    </location>
</feature>
<dbReference type="AlphaFoldDB" id="A0A8H7VZN9"/>